<organism evidence="1 2">
    <name type="scientific">Owenia fusiformis</name>
    <name type="common">Polychaete worm</name>
    <dbReference type="NCBI Taxonomy" id="6347"/>
    <lineage>
        <taxon>Eukaryota</taxon>
        <taxon>Metazoa</taxon>
        <taxon>Spiralia</taxon>
        <taxon>Lophotrochozoa</taxon>
        <taxon>Annelida</taxon>
        <taxon>Polychaeta</taxon>
        <taxon>Sedentaria</taxon>
        <taxon>Canalipalpata</taxon>
        <taxon>Sabellida</taxon>
        <taxon>Oweniida</taxon>
        <taxon>Oweniidae</taxon>
        <taxon>Owenia</taxon>
    </lineage>
</organism>
<reference evidence="1" key="1">
    <citation type="submission" date="2022-03" db="EMBL/GenBank/DDBJ databases">
        <authorList>
            <person name="Martin C."/>
        </authorList>
    </citation>
    <scope>NUCLEOTIDE SEQUENCE</scope>
</reference>
<dbReference type="EMBL" id="CAIIXF020000005">
    <property type="protein sequence ID" value="CAH1784687.1"/>
    <property type="molecule type" value="Genomic_DNA"/>
</dbReference>
<dbReference type="OrthoDB" id="70030at2759"/>
<sequence>MGGSSSTTRKVTVEESEGNGVVKISEDVVRRLKGESTVPVIGDKSERLSGIEVLDRKKHDKEMKNLQAYYEERLQYLEQMNSQLYQTTTDQFAKAVQEVEQKFLKQTSSPVCQELQSEVVACYNANPKQTLLCSAQIKAFTDCVDKYRQNKLTRGNGGV</sequence>
<evidence type="ECO:0000313" key="1">
    <source>
        <dbReference type="EMBL" id="CAH1784687.1"/>
    </source>
</evidence>
<gene>
    <name evidence="1" type="ORF">OFUS_LOCUS10840</name>
</gene>
<accession>A0A8J1T526</accession>
<dbReference type="PANTHER" id="PTHR21588">
    <property type="entry name" value="COILED-COIL-HELIX-COILED-COIL-HELIX DOMAIN CONTAINING 6"/>
    <property type="match status" value="1"/>
</dbReference>
<dbReference type="AlphaFoldDB" id="A0A8J1T526"/>
<dbReference type="InterPro" id="IPR052632">
    <property type="entry name" value="MICOS_subunit_Mic19"/>
</dbReference>
<dbReference type="GO" id="GO:0061617">
    <property type="term" value="C:MICOS complex"/>
    <property type="evidence" value="ECO:0007669"/>
    <property type="project" value="TreeGrafter"/>
</dbReference>
<name>A0A8J1T526_OWEFU</name>
<proteinExistence type="predicted"/>
<dbReference type="Proteomes" id="UP000749559">
    <property type="component" value="Unassembled WGS sequence"/>
</dbReference>
<dbReference type="PANTHER" id="PTHR21588:SF18">
    <property type="entry name" value="MICOS COMPLEX SUBUNIT MIC19"/>
    <property type="match status" value="1"/>
</dbReference>
<evidence type="ECO:0000313" key="2">
    <source>
        <dbReference type="Proteomes" id="UP000749559"/>
    </source>
</evidence>
<comment type="caution">
    <text evidence="1">The sequence shown here is derived from an EMBL/GenBank/DDBJ whole genome shotgun (WGS) entry which is preliminary data.</text>
</comment>
<dbReference type="GO" id="GO:0007007">
    <property type="term" value="P:inner mitochondrial membrane organization"/>
    <property type="evidence" value="ECO:0007669"/>
    <property type="project" value="TreeGrafter"/>
</dbReference>
<protein>
    <submittedName>
        <fullName evidence="1">Uncharacterized protein</fullName>
    </submittedName>
</protein>
<keyword evidence="2" id="KW-1185">Reference proteome</keyword>
<dbReference type="PROSITE" id="PS51808">
    <property type="entry name" value="CHCH"/>
    <property type="match status" value="1"/>
</dbReference>